<reference evidence="1" key="1">
    <citation type="submission" date="2021-06" db="EMBL/GenBank/DDBJ databases">
        <title>Parelaphostrongylus tenuis whole genome reference sequence.</title>
        <authorList>
            <person name="Garwood T.J."/>
            <person name="Larsen P.A."/>
            <person name="Fountain-Jones N.M."/>
            <person name="Garbe J.R."/>
            <person name="Macchietto M.G."/>
            <person name="Kania S.A."/>
            <person name="Gerhold R.W."/>
            <person name="Richards J.E."/>
            <person name="Wolf T.M."/>
        </authorList>
    </citation>
    <scope>NUCLEOTIDE SEQUENCE</scope>
    <source>
        <strain evidence="1">MNPRO001-30</strain>
        <tissue evidence="1">Meninges</tissue>
    </source>
</reference>
<evidence type="ECO:0000313" key="2">
    <source>
        <dbReference type="Proteomes" id="UP001196413"/>
    </source>
</evidence>
<protein>
    <submittedName>
        <fullName evidence="1">Uncharacterized protein</fullName>
    </submittedName>
</protein>
<dbReference type="AlphaFoldDB" id="A0AAD5MHD9"/>
<comment type="caution">
    <text evidence="1">The sequence shown here is derived from an EMBL/GenBank/DDBJ whole genome shotgun (WGS) entry which is preliminary data.</text>
</comment>
<dbReference type="EMBL" id="JAHQIW010003407">
    <property type="protein sequence ID" value="KAJ1358592.1"/>
    <property type="molecule type" value="Genomic_DNA"/>
</dbReference>
<organism evidence="1 2">
    <name type="scientific">Parelaphostrongylus tenuis</name>
    <name type="common">Meningeal worm</name>
    <dbReference type="NCBI Taxonomy" id="148309"/>
    <lineage>
        <taxon>Eukaryota</taxon>
        <taxon>Metazoa</taxon>
        <taxon>Ecdysozoa</taxon>
        <taxon>Nematoda</taxon>
        <taxon>Chromadorea</taxon>
        <taxon>Rhabditida</taxon>
        <taxon>Rhabditina</taxon>
        <taxon>Rhabditomorpha</taxon>
        <taxon>Strongyloidea</taxon>
        <taxon>Metastrongylidae</taxon>
        <taxon>Parelaphostrongylus</taxon>
    </lineage>
</organism>
<evidence type="ECO:0000313" key="1">
    <source>
        <dbReference type="EMBL" id="KAJ1358592.1"/>
    </source>
</evidence>
<keyword evidence="2" id="KW-1185">Reference proteome</keyword>
<accession>A0AAD5MHD9</accession>
<sequence>MLARENALRTQTHHYMDRSAHFRNSFNSGNGRRFADMNISMPVEMINRRSDVDRALAPLCTGSTLTSVVSEKRTDVILIFNKPIKSVLCESFRFLAGTGFIEAMVHMWSFSL</sequence>
<gene>
    <name evidence="1" type="ORF">KIN20_017063</name>
</gene>
<proteinExistence type="predicted"/>
<dbReference type="Proteomes" id="UP001196413">
    <property type="component" value="Unassembled WGS sequence"/>
</dbReference>
<name>A0AAD5MHD9_PARTN</name>